<keyword evidence="2" id="KW-1185">Reference proteome</keyword>
<name>A0A1A9I0F4_9BACT</name>
<reference evidence="1 2" key="1">
    <citation type="submission" date="2016-05" db="EMBL/GenBank/DDBJ databases">
        <title>Niabella ginsenosidivorans BS26 whole genome sequencing.</title>
        <authorList>
            <person name="Im W.T."/>
            <person name="Siddiqi M.Z."/>
        </authorList>
    </citation>
    <scope>NUCLEOTIDE SEQUENCE [LARGE SCALE GENOMIC DNA]</scope>
    <source>
        <strain evidence="1 2">BS26</strain>
    </source>
</reference>
<gene>
    <name evidence="1" type="ORF">A8C56_02705</name>
</gene>
<dbReference type="STRING" id="1176587.A8C56_02705"/>
<protein>
    <submittedName>
        <fullName evidence="1">Uncharacterized protein</fullName>
    </submittedName>
</protein>
<organism evidence="1 2">
    <name type="scientific">Niabella ginsenosidivorans</name>
    <dbReference type="NCBI Taxonomy" id="1176587"/>
    <lineage>
        <taxon>Bacteria</taxon>
        <taxon>Pseudomonadati</taxon>
        <taxon>Bacteroidota</taxon>
        <taxon>Chitinophagia</taxon>
        <taxon>Chitinophagales</taxon>
        <taxon>Chitinophagaceae</taxon>
        <taxon>Niabella</taxon>
    </lineage>
</organism>
<evidence type="ECO:0000313" key="1">
    <source>
        <dbReference type="EMBL" id="ANH80034.1"/>
    </source>
</evidence>
<dbReference type="RefSeq" id="WP_067751711.1">
    <property type="nucleotide sequence ID" value="NZ_CP015772.1"/>
</dbReference>
<evidence type="ECO:0000313" key="2">
    <source>
        <dbReference type="Proteomes" id="UP000077667"/>
    </source>
</evidence>
<dbReference type="KEGG" id="nia:A8C56_02705"/>
<accession>A0A1A9I0F4</accession>
<sequence>MRKTIRAVPPVIVFFTGMIHGYSQNLLNLGGWVPGTGAVTAFAINGVATENQREWGSGPGGNRVVVWKAIPNGGNDADGGWNSTAVSIDAASMYRLTVWIKKLNSNDGTTYFGCSQNNVVTALNGTANNNPYFWVGDLPELDKWYLLVGYVHGSGDSSLVSMGGVYDGVTGAKVSNCTDFKFAAGAAQLVHRAYLYYDPNTSDRQFFYGPRIEQVNGNEPSIATLLGSLGTGAAGATNFSGKVGILTSDPGDYALAVKGKLRAQEIKVDAPANWPDYVFEKGHQKMTLEELAAYVKANKHLPGIPGAEEVKEKGIDLAEMNRLLLEKIEELTLYLIKQGKTIQELKNTQ</sequence>
<dbReference type="EMBL" id="CP015772">
    <property type="protein sequence ID" value="ANH80034.1"/>
    <property type="molecule type" value="Genomic_DNA"/>
</dbReference>
<dbReference type="Proteomes" id="UP000077667">
    <property type="component" value="Chromosome"/>
</dbReference>
<proteinExistence type="predicted"/>
<dbReference type="OrthoDB" id="769954at2"/>
<dbReference type="AlphaFoldDB" id="A0A1A9I0F4"/>